<evidence type="ECO:0000313" key="2">
    <source>
        <dbReference type="EMBL" id="KIG16876.1"/>
    </source>
</evidence>
<sequence length="90" mass="9820">MIALEHERLGYTWAAGLVVMAGLCAWMCHVKSGAPRLPAYFWLGYTSAVASATAWYVAARGTLLTVELLLPTLAILLIAVPVRHVLEERP</sequence>
<evidence type="ECO:0000313" key="3">
    <source>
        <dbReference type="Proteomes" id="UP000031599"/>
    </source>
</evidence>
<gene>
    <name evidence="2" type="ORF">DB30_04038</name>
</gene>
<organism evidence="2 3">
    <name type="scientific">Enhygromyxa salina</name>
    <dbReference type="NCBI Taxonomy" id="215803"/>
    <lineage>
        <taxon>Bacteria</taxon>
        <taxon>Pseudomonadati</taxon>
        <taxon>Myxococcota</taxon>
        <taxon>Polyangia</taxon>
        <taxon>Nannocystales</taxon>
        <taxon>Nannocystaceae</taxon>
        <taxon>Enhygromyxa</taxon>
    </lineage>
</organism>
<comment type="caution">
    <text evidence="2">The sequence shown here is derived from an EMBL/GenBank/DDBJ whole genome shotgun (WGS) entry which is preliminary data.</text>
</comment>
<keyword evidence="1" id="KW-0472">Membrane</keyword>
<keyword evidence="1" id="KW-0812">Transmembrane</keyword>
<name>A0A0C2D0W2_9BACT</name>
<feature type="transmembrane region" description="Helical" evidence="1">
    <location>
        <begin position="64"/>
        <end position="86"/>
    </location>
</feature>
<reference evidence="2 3" key="1">
    <citation type="submission" date="2014-12" db="EMBL/GenBank/DDBJ databases">
        <title>Genome assembly of Enhygromyxa salina DSM 15201.</title>
        <authorList>
            <person name="Sharma G."/>
            <person name="Subramanian S."/>
        </authorList>
    </citation>
    <scope>NUCLEOTIDE SEQUENCE [LARGE SCALE GENOMIC DNA]</scope>
    <source>
        <strain evidence="2 3">DSM 15201</strain>
    </source>
</reference>
<feature type="transmembrane region" description="Helical" evidence="1">
    <location>
        <begin position="12"/>
        <end position="28"/>
    </location>
</feature>
<accession>A0A0C2D0W2</accession>
<dbReference type="AlphaFoldDB" id="A0A0C2D0W2"/>
<dbReference type="Proteomes" id="UP000031599">
    <property type="component" value="Unassembled WGS sequence"/>
</dbReference>
<dbReference type="EMBL" id="JMCC02000031">
    <property type="protein sequence ID" value="KIG16876.1"/>
    <property type="molecule type" value="Genomic_DNA"/>
</dbReference>
<protein>
    <submittedName>
        <fullName evidence="2">Uncharacterized protein</fullName>
    </submittedName>
</protein>
<proteinExistence type="predicted"/>
<evidence type="ECO:0000256" key="1">
    <source>
        <dbReference type="SAM" id="Phobius"/>
    </source>
</evidence>
<keyword evidence="1" id="KW-1133">Transmembrane helix</keyword>
<feature type="transmembrane region" description="Helical" evidence="1">
    <location>
        <begin position="40"/>
        <end position="58"/>
    </location>
</feature>